<evidence type="ECO:0000256" key="3">
    <source>
        <dbReference type="ARBA" id="ARBA00011117"/>
    </source>
</evidence>
<gene>
    <name evidence="8" type="ORF">EDB81DRAFT_158720</name>
</gene>
<reference evidence="8" key="1">
    <citation type="journal article" date="2021" name="Nat. Commun.">
        <title>Genetic determinants of endophytism in the Arabidopsis root mycobiome.</title>
        <authorList>
            <person name="Mesny F."/>
            <person name="Miyauchi S."/>
            <person name="Thiergart T."/>
            <person name="Pickel B."/>
            <person name="Atanasova L."/>
            <person name="Karlsson M."/>
            <person name="Huettel B."/>
            <person name="Barry K.W."/>
            <person name="Haridas S."/>
            <person name="Chen C."/>
            <person name="Bauer D."/>
            <person name="Andreopoulos W."/>
            <person name="Pangilinan J."/>
            <person name="LaButti K."/>
            <person name="Riley R."/>
            <person name="Lipzen A."/>
            <person name="Clum A."/>
            <person name="Drula E."/>
            <person name="Henrissat B."/>
            <person name="Kohler A."/>
            <person name="Grigoriev I.V."/>
            <person name="Martin F.M."/>
            <person name="Hacquard S."/>
        </authorList>
    </citation>
    <scope>NUCLEOTIDE SEQUENCE</scope>
    <source>
        <strain evidence="8">MPI-CAGE-AT-0147</strain>
    </source>
</reference>
<dbReference type="GO" id="GO:0000956">
    <property type="term" value="P:nuclear-transcribed mRNA catabolic process"/>
    <property type="evidence" value="ECO:0007669"/>
    <property type="project" value="TreeGrafter"/>
</dbReference>
<dbReference type="Gene3D" id="3.30.70.1730">
    <property type="match status" value="1"/>
</dbReference>
<dbReference type="PANTHER" id="PTHR45841:SF1">
    <property type="entry name" value="MRNA TURNOVER PROTEIN 4 HOMOLOG"/>
    <property type="match status" value="1"/>
</dbReference>
<evidence type="ECO:0000256" key="4">
    <source>
        <dbReference type="ARBA" id="ARBA00022490"/>
    </source>
</evidence>
<dbReference type="GO" id="GO:0030687">
    <property type="term" value="C:preribosome, large subunit precursor"/>
    <property type="evidence" value="ECO:0007669"/>
    <property type="project" value="TreeGrafter"/>
</dbReference>
<evidence type="ECO:0000256" key="2">
    <source>
        <dbReference type="ARBA" id="ARBA00008889"/>
    </source>
</evidence>
<dbReference type="AlphaFoldDB" id="A0A9P9FP79"/>
<evidence type="ECO:0000259" key="7">
    <source>
        <dbReference type="Pfam" id="PF17777"/>
    </source>
</evidence>
<dbReference type="InterPro" id="IPR040637">
    <property type="entry name" value="Ribosomal_uL10-like_insert"/>
</dbReference>
<dbReference type="GO" id="GO:0005737">
    <property type="term" value="C:cytoplasm"/>
    <property type="evidence" value="ECO:0007669"/>
    <property type="project" value="UniProtKB-SubCell"/>
</dbReference>
<comment type="subunit">
    <text evidence="3 6">Associates with the pre-60S ribosomal particle.</text>
</comment>
<keyword evidence="6" id="KW-0690">Ribosome biogenesis</keyword>
<comment type="subcellular location">
    <subcellularLocation>
        <location evidence="6">Cytoplasm</location>
    </subcellularLocation>
    <subcellularLocation>
        <location evidence="6">Nucleus</location>
        <location evidence="6">Nucleolus</location>
    </subcellularLocation>
</comment>
<dbReference type="Proteomes" id="UP000738349">
    <property type="component" value="Unassembled WGS sequence"/>
</dbReference>
<feature type="domain" description="Large ribosomal subunit protein uL10-like insertion" evidence="7">
    <location>
        <begin position="125"/>
        <end position="213"/>
    </location>
</feature>
<dbReference type="Pfam" id="PF17777">
    <property type="entry name" value="RL10P_insert"/>
    <property type="match status" value="1"/>
</dbReference>
<dbReference type="Pfam" id="PF00466">
    <property type="entry name" value="Ribosomal_L10"/>
    <property type="match status" value="1"/>
</dbReference>
<dbReference type="GO" id="GO:0006364">
    <property type="term" value="P:rRNA processing"/>
    <property type="evidence" value="ECO:0007669"/>
    <property type="project" value="TreeGrafter"/>
</dbReference>
<dbReference type="InterPro" id="IPR033867">
    <property type="entry name" value="Mrt4"/>
</dbReference>
<dbReference type="InterPro" id="IPR043164">
    <property type="entry name" value="Ribosomal_uL10-like_insert_sf"/>
</dbReference>
<keyword evidence="8" id="KW-0687">Ribonucleoprotein</keyword>
<evidence type="ECO:0000256" key="6">
    <source>
        <dbReference type="RuleBase" id="RU364039"/>
    </source>
</evidence>
<dbReference type="GO" id="GO:0000027">
    <property type="term" value="P:ribosomal large subunit assembly"/>
    <property type="evidence" value="ECO:0007669"/>
    <property type="project" value="InterPro"/>
</dbReference>
<comment type="caution">
    <text evidence="8">The sequence shown here is derived from an EMBL/GenBank/DDBJ whole genome shotgun (WGS) entry which is preliminary data.</text>
</comment>
<dbReference type="InterPro" id="IPR001790">
    <property type="entry name" value="Ribosomal_uL10"/>
</dbReference>
<evidence type="ECO:0000313" key="9">
    <source>
        <dbReference type="Proteomes" id="UP000738349"/>
    </source>
</evidence>
<dbReference type="CDD" id="cd05796">
    <property type="entry name" value="Ribosomal_P0_like"/>
    <property type="match status" value="1"/>
</dbReference>
<dbReference type="InterPro" id="IPR051742">
    <property type="entry name" value="Ribosome_Assembly_uL10"/>
</dbReference>
<keyword evidence="8" id="KW-0689">Ribosomal protein</keyword>
<protein>
    <recommendedName>
        <fullName evidence="6">Ribosome assembly factor mrt4</fullName>
    </recommendedName>
</protein>
<evidence type="ECO:0000256" key="5">
    <source>
        <dbReference type="ARBA" id="ARBA00023242"/>
    </source>
</evidence>
<dbReference type="Gene3D" id="3.90.105.20">
    <property type="match status" value="1"/>
</dbReference>
<dbReference type="InterPro" id="IPR043141">
    <property type="entry name" value="Ribosomal_uL10-like_sf"/>
</dbReference>
<dbReference type="EMBL" id="JAGMUV010000002">
    <property type="protein sequence ID" value="KAH7170272.1"/>
    <property type="molecule type" value="Genomic_DNA"/>
</dbReference>
<name>A0A9P9FP79_9HYPO</name>
<evidence type="ECO:0000256" key="1">
    <source>
        <dbReference type="ARBA" id="ARBA00004046"/>
    </source>
</evidence>
<comment type="similarity">
    <text evidence="2 6">Belongs to the universal ribosomal protein uL10 family.</text>
</comment>
<evidence type="ECO:0000313" key="8">
    <source>
        <dbReference type="EMBL" id="KAH7170272.1"/>
    </source>
</evidence>
<accession>A0A9P9FP79</accession>
<proteinExistence type="inferred from homology"/>
<keyword evidence="9" id="KW-1185">Reference proteome</keyword>
<dbReference type="FunFam" id="3.90.105.20:FF:000003">
    <property type="entry name" value="Ribosome assembly factor mrt4"/>
    <property type="match status" value="1"/>
</dbReference>
<keyword evidence="5 6" id="KW-0539">Nucleus</keyword>
<dbReference type="SUPFAM" id="SSF160369">
    <property type="entry name" value="Ribosomal protein L10-like"/>
    <property type="match status" value="1"/>
</dbReference>
<keyword evidence="4 6" id="KW-0963">Cytoplasm</keyword>
<dbReference type="OrthoDB" id="10262308at2759"/>
<dbReference type="GO" id="GO:0005840">
    <property type="term" value="C:ribosome"/>
    <property type="evidence" value="ECO:0007669"/>
    <property type="project" value="UniProtKB-KW"/>
</dbReference>
<dbReference type="GO" id="GO:0003723">
    <property type="term" value="F:RNA binding"/>
    <property type="evidence" value="ECO:0007669"/>
    <property type="project" value="TreeGrafter"/>
</dbReference>
<dbReference type="FunFam" id="3.30.70.1730:FF:000005">
    <property type="entry name" value="Ribosome assembly factor mrt4"/>
    <property type="match status" value="1"/>
</dbReference>
<sequence>MPKSRRSKVVHMTQVNKKTREDKDKLFQNIRDAIPEYQTCFVFSVDNMRNSHLKDVRRELSDSRLFFGKTKLMAKALGQTPEEAIAPGIEALTRHITGTVGLLLTNRPVEAILSYFNNFSPVDFARAGVTASRDFSIPTGIVYSTGGEVPAEHDVPLEHSIEPELRRLGVPTRMVKGRIVLGDESGQGEEYVVCKEGQVLDSRQTRLLKLFSVCLSEFKVQVVAYWSSATSEVTEVEPNSMTGVDEN</sequence>
<comment type="function">
    <text evidence="1 6">Component of the ribosome assembly machinery. Nuclear paralog of the ribosomal protein P0, it binds pre-60S subunits at an early stage of assembly in the nucleolus, and is replaced by P0 in cytoplasmic pre-60S subunits and mature 80S ribosomes.</text>
</comment>
<organism evidence="8 9">
    <name type="scientific">Dactylonectria macrodidyma</name>
    <dbReference type="NCBI Taxonomy" id="307937"/>
    <lineage>
        <taxon>Eukaryota</taxon>
        <taxon>Fungi</taxon>
        <taxon>Dikarya</taxon>
        <taxon>Ascomycota</taxon>
        <taxon>Pezizomycotina</taxon>
        <taxon>Sordariomycetes</taxon>
        <taxon>Hypocreomycetidae</taxon>
        <taxon>Hypocreales</taxon>
        <taxon>Nectriaceae</taxon>
        <taxon>Dactylonectria</taxon>
    </lineage>
</organism>
<dbReference type="PANTHER" id="PTHR45841">
    <property type="entry name" value="MRNA TURNOVER PROTEIN 4 MRTO4"/>
    <property type="match status" value="1"/>
</dbReference>
<dbReference type="GO" id="GO:0005730">
    <property type="term" value="C:nucleolus"/>
    <property type="evidence" value="ECO:0007669"/>
    <property type="project" value="UniProtKB-SubCell"/>
</dbReference>